<dbReference type="PANTHER" id="PTHR43723:SF1">
    <property type="entry name" value="COBALT TRANSPORT PROTEIN CBIQ"/>
    <property type="match status" value="1"/>
</dbReference>
<dbReference type="GO" id="GO:0006824">
    <property type="term" value="P:cobalt ion transport"/>
    <property type="evidence" value="ECO:0007669"/>
    <property type="project" value="InterPro"/>
</dbReference>
<evidence type="ECO:0000256" key="5">
    <source>
        <dbReference type="ARBA" id="ARBA00023136"/>
    </source>
</evidence>
<keyword evidence="2" id="KW-1003">Cell membrane</keyword>
<dbReference type="Proteomes" id="UP000199087">
    <property type="component" value="Unassembled WGS sequence"/>
</dbReference>
<sequence>MISLDKFAYISGLKNVNHMEKFVFSIGTMTVCLILNNVIDSLIILFLMSYITVAKGKVPFFTFVKFLSLPLSFLFIGVLTIAINVVGNSNDVLFSFRIFTIHLACTYESLSAAGVLFFKSIASVSCLYFLTLSTPVFEILAVLKKLKVPRLFLELMGLVYRLIFVLLDTANLIYISQSSRLGYSTLRIGYHSLGKLITSLFVSSYKRSLDMYTAMESRCYDGDINLLENNFTCSYKNIGAIICVELILIVIGSFEKIFGGIGL</sequence>
<evidence type="ECO:0000256" key="2">
    <source>
        <dbReference type="ARBA" id="ARBA00022475"/>
    </source>
</evidence>
<reference evidence="8" key="1">
    <citation type="submission" date="2015-05" db="EMBL/GenBank/DDBJ databases">
        <authorList>
            <person name="Urmite Genomes"/>
        </authorList>
    </citation>
    <scope>NUCLEOTIDE SEQUENCE [LARGE SCALE GENOMIC DNA]</scope>
    <source>
        <strain evidence="8">LF1</strain>
    </source>
</reference>
<dbReference type="InterPro" id="IPR012809">
    <property type="entry name" value="ECF_CbiQ"/>
</dbReference>
<feature type="transmembrane region" description="Helical" evidence="6">
    <location>
        <begin position="125"/>
        <end position="143"/>
    </location>
</feature>
<dbReference type="STRING" id="1499688.BN000_04750"/>
<evidence type="ECO:0000256" key="4">
    <source>
        <dbReference type="ARBA" id="ARBA00022989"/>
    </source>
</evidence>
<evidence type="ECO:0000256" key="1">
    <source>
        <dbReference type="ARBA" id="ARBA00004651"/>
    </source>
</evidence>
<dbReference type="EMBL" id="CVRB01000005">
    <property type="protein sequence ID" value="CRK84704.1"/>
    <property type="molecule type" value="Genomic_DNA"/>
</dbReference>
<protein>
    <submittedName>
        <fullName evidence="7">Cobalt ABC transporter permease</fullName>
    </submittedName>
</protein>
<dbReference type="InterPro" id="IPR052770">
    <property type="entry name" value="Cobalt_transport_CbiQ"/>
</dbReference>
<evidence type="ECO:0000313" key="7">
    <source>
        <dbReference type="EMBL" id="CRK84704.1"/>
    </source>
</evidence>
<feature type="transmembrane region" description="Helical" evidence="6">
    <location>
        <begin position="155"/>
        <end position="176"/>
    </location>
</feature>
<dbReference type="PANTHER" id="PTHR43723">
    <property type="entry name" value="COBALT TRANSPORT PROTEIN CBIQ"/>
    <property type="match status" value="1"/>
</dbReference>
<dbReference type="InterPro" id="IPR003339">
    <property type="entry name" value="ABC/ECF_trnsptr_transmembrane"/>
</dbReference>
<name>A0A0U1P305_9BACI</name>
<dbReference type="CDD" id="cd16914">
    <property type="entry name" value="EcfT"/>
    <property type="match status" value="1"/>
</dbReference>
<proteinExistence type="predicted"/>
<evidence type="ECO:0000313" key="8">
    <source>
        <dbReference type="Proteomes" id="UP000199087"/>
    </source>
</evidence>
<accession>A0A0U1P305</accession>
<evidence type="ECO:0000256" key="6">
    <source>
        <dbReference type="SAM" id="Phobius"/>
    </source>
</evidence>
<dbReference type="GO" id="GO:0043190">
    <property type="term" value="C:ATP-binding cassette (ABC) transporter complex"/>
    <property type="evidence" value="ECO:0007669"/>
    <property type="project" value="InterPro"/>
</dbReference>
<organism evidence="7 8">
    <name type="scientific">Neobacillus massiliamazoniensis</name>
    <dbReference type="NCBI Taxonomy" id="1499688"/>
    <lineage>
        <taxon>Bacteria</taxon>
        <taxon>Bacillati</taxon>
        <taxon>Bacillota</taxon>
        <taxon>Bacilli</taxon>
        <taxon>Bacillales</taxon>
        <taxon>Bacillaceae</taxon>
        <taxon>Neobacillus</taxon>
    </lineage>
</organism>
<keyword evidence="8" id="KW-1185">Reference proteome</keyword>
<dbReference type="NCBIfam" id="TIGR02454">
    <property type="entry name" value="ECF_T_CbiQ"/>
    <property type="match status" value="1"/>
</dbReference>
<feature type="transmembrane region" description="Helical" evidence="6">
    <location>
        <begin position="60"/>
        <end position="86"/>
    </location>
</feature>
<dbReference type="RefSeq" id="WP_090638905.1">
    <property type="nucleotide sequence ID" value="NZ_CVRB01000005.1"/>
</dbReference>
<dbReference type="Pfam" id="PF02361">
    <property type="entry name" value="CbiQ"/>
    <property type="match status" value="1"/>
</dbReference>
<feature type="transmembrane region" description="Helical" evidence="6">
    <location>
        <begin position="238"/>
        <end position="258"/>
    </location>
</feature>
<feature type="transmembrane region" description="Helical" evidence="6">
    <location>
        <begin position="22"/>
        <end position="48"/>
    </location>
</feature>
<evidence type="ECO:0000256" key="3">
    <source>
        <dbReference type="ARBA" id="ARBA00022692"/>
    </source>
</evidence>
<dbReference type="AlphaFoldDB" id="A0A0U1P305"/>
<keyword evidence="4 6" id="KW-1133">Transmembrane helix</keyword>
<keyword evidence="3 6" id="KW-0812">Transmembrane</keyword>
<comment type="subcellular location">
    <subcellularLocation>
        <location evidence="1">Cell membrane</location>
        <topology evidence="1">Multi-pass membrane protein</topology>
    </subcellularLocation>
</comment>
<feature type="transmembrane region" description="Helical" evidence="6">
    <location>
        <begin position="98"/>
        <end position="118"/>
    </location>
</feature>
<gene>
    <name evidence="7" type="ORF">BN000_04750</name>
</gene>
<keyword evidence="5 6" id="KW-0472">Membrane</keyword>
<dbReference type="OrthoDB" id="9815246at2"/>